<evidence type="ECO:0000313" key="1">
    <source>
        <dbReference type="EMBL" id="CUQ83059.1"/>
    </source>
</evidence>
<dbReference type="EMBL" id="CZBY01000003">
    <property type="protein sequence ID" value="CUQ83059.1"/>
    <property type="molecule type" value="Genomic_DNA"/>
</dbReference>
<dbReference type="OrthoDB" id="5124454at2"/>
<sequence>MRYYPVGTVVSVKDSDAMLMIAGYLPNVKEGKVYDYFGVAYPFGMLKMDDYICFDHKIIDKVVHMGYSDSQTEEFLDQYEEMLGLLKGNNHSEGFGE</sequence>
<accession>A0A174ZDJ6</accession>
<protein>
    <submittedName>
        <fullName evidence="1">Uncharacterized protein conserved in bacteria</fullName>
    </submittedName>
</protein>
<proteinExistence type="predicted"/>
<dbReference type="Pfam" id="PF13780">
    <property type="entry name" value="DUF4176"/>
    <property type="match status" value="1"/>
</dbReference>
<name>A0A174ZDJ6_9FIRM</name>
<reference evidence="1 2" key="1">
    <citation type="submission" date="2015-09" db="EMBL/GenBank/DDBJ databases">
        <authorList>
            <consortium name="Pathogen Informatics"/>
        </authorList>
    </citation>
    <scope>NUCLEOTIDE SEQUENCE [LARGE SCALE GENOMIC DNA]</scope>
    <source>
        <strain evidence="1 2">2789STDY5834928</strain>
    </source>
</reference>
<dbReference type="AlphaFoldDB" id="A0A174ZDJ6"/>
<gene>
    <name evidence="1" type="ORF">ERS852540_00621</name>
</gene>
<dbReference type="Proteomes" id="UP000095662">
    <property type="component" value="Unassembled WGS sequence"/>
</dbReference>
<dbReference type="InterPro" id="IPR025233">
    <property type="entry name" value="DUF4176"/>
</dbReference>
<organism evidence="1 2">
    <name type="scientific">[Eubacterium] siraeum</name>
    <dbReference type="NCBI Taxonomy" id="39492"/>
    <lineage>
        <taxon>Bacteria</taxon>
        <taxon>Bacillati</taxon>
        <taxon>Bacillota</taxon>
        <taxon>Clostridia</taxon>
        <taxon>Eubacteriales</taxon>
        <taxon>Oscillospiraceae</taxon>
        <taxon>Oscillospiraceae incertae sedis</taxon>
    </lineage>
</organism>
<dbReference type="STRING" id="39492.ERS852540_00621"/>
<evidence type="ECO:0000313" key="2">
    <source>
        <dbReference type="Proteomes" id="UP000095662"/>
    </source>
</evidence>